<dbReference type="GO" id="GO:0000287">
    <property type="term" value="F:magnesium ion binding"/>
    <property type="evidence" value="ECO:0007669"/>
    <property type="project" value="UniProtKB-UniRule"/>
</dbReference>
<dbReference type="EMBL" id="JACIIX010000008">
    <property type="protein sequence ID" value="MBB6210888.1"/>
    <property type="molecule type" value="Genomic_DNA"/>
</dbReference>
<protein>
    <recommendedName>
        <fullName evidence="9">Acetate kinase</fullName>
        <ecNumber evidence="9">2.7.2.1</ecNumber>
    </recommendedName>
    <alternativeName>
        <fullName evidence="9">Acetokinase</fullName>
    </alternativeName>
</protein>
<dbReference type="GO" id="GO:0005524">
    <property type="term" value="F:ATP binding"/>
    <property type="evidence" value="ECO:0007669"/>
    <property type="project" value="UniProtKB-KW"/>
</dbReference>
<comment type="similarity">
    <text evidence="1 9 10">Belongs to the acetokinase family.</text>
</comment>
<comment type="cofactor">
    <cofactor evidence="9">
        <name>Mg(2+)</name>
        <dbReference type="ChEBI" id="CHEBI:18420"/>
    </cofactor>
    <cofactor evidence="9">
        <name>Mn(2+)</name>
        <dbReference type="ChEBI" id="CHEBI:29035"/>
    </cofactor>
    <text evidence="9">Mg(2+). Can also accept Mn(2+).</text>
</comment>
<dbReference type="Pfam" id="PF00871">
    <property type="entry name" value="Acetate_kinase"/>
    <property type="match status" value="1"/>
</dbReference>
<feature type="binding site" evidence="9">
    <location>
        <begin position="331"/>
        <end position="335"/>
    </location>
    <ligand>
        <name>ATP</name>
        <dbReference type="ChEBI" id="CHEBI:30616"/>
    </ligand>
</feature>
<comment type="subcellular location">
    <subcellularLocation>
        <location evidence="9">Cytoplasm</location>
    </subcellularLocation>
</comment>
<sequence>MSDGLLVINAGSSSIKFSVYVTDNGDLRLTCNGQLEGLGVGITPHFFAKDADGTVAADDLWPPVEVGKQSALLGRLIDWIEDHLGDATLRAAGHRVVHGGSGYSAPVLVNKSVLDDLRALTSLAPLHQPHNLAPIAALSELHPDLPQVVCFDTAFHAHKRLEAEMFGLPRKYYDAGIKRYGFHGLSYEYIAHRLEDLDPQAARGRVIVAHLGSGVSMCAIKDGRSVDTSIGFTAVDGLMMGTRCGSLDVGVVLHLMQQDGLDAKALEKLFYKESGLLGVSGGLSNDMRVLMDSDAPEAKQAVDLFIYRVAKEVGALATAIGGIDALVFTAGIGEHSAAVRQRVCDLLGWTGVRLDAAANDGHAMKVSAPDSAYGVWAIPTNEELMIARHTRKLVLG</sequence>
<feature type="binding site" evidence="9">
    <location>
        <begin position="286"/>
        <end position="288"/>
    </location>
    <ligand>
        <name>ATP</name>
        <dbReference type="ChEBI" id="CHEBI:30616"/>
    </ligand>
</feature>
<evidence type="ECO:0000256" key="10">
    <source>
        <dbReference type="RuleBase" id="RU003835"/>
    </source>
</evidence>
<dbReference type="PIRSF" id="PIRSF000722">
    <property type="entry name" value="Acetate_prop_kin"/>
    <property type="match status" value="1"/>
</dbReference>
<evidence type="ECO:0000313" key="11">
    <source>
        <dbReference type="EMBL" id="MBB6210888.1"/>
    </source>
</evidence>
<dbReference type="AlphaFoldDB" id="A0A7X0DMB1"/>
<evidence type="ECO:0000256" key="6">
    <source>
        <dbReference type="ARBA" id="ARBA00022777"/>
    </source>
</evidence>
<comment type="pathway">
    <text evidence="9">Metabolic intermediate biosynthesis; acetyl-CoA biosynthesis; acetyl-CoA from acetate: step 1/2.</text>
</comment>
<evidence type="ECO:0000256" key="9">
    <source>
        <dbReference type="HAMAP-Rule" id="MF_00020"/>
    </source>
</evidence>
<dbReference type="GO" id="GO:0008776">
    <property type="term" value="F:acetate kinase activity"/>
    <property type="evidence" value="ECO:0007669"/>
    <property type="project" value="UniProtKB-UniRule"/>
</dbReference>
<keyword evidence="5 9" id="KW-0547">Nucleotide-binding</keyword>
<evidence type="ECO:0000256" key="5">
    <source>
        <dbReference type="ARBA" id="ARBA00022741"/>
    </source>
</evidence>
<keyword evidence="12" id="KW-1185">Reference proteome</keyword>
<dbReference type="InterPro" id="IPR043129">
    <property type="entry name" value="ATPase_NBD"/>
</dbReference>
<proteinExistence type="inferred from homology"/>
<dbReference type="EC" id="2.7.2.1" evidence="9"/>
<evidence type="ECO:0000256" key="7">
    <source>
        <dbReference type="ARBA" id="ARBA00022840"/>
    </source>
</evidence>
<feature type="site" description="Transition state stabilizer" evidence="9">
    <location>
        <position position="183"/>
    </location>
</feature>
<dbReference type="SUPFAM" id="SSF53067">
    <property type="entry name" value="Actin-like ATPase domain"/>
    <property type="match status" value="2"/>
</dbReference>
<dbReference type="HAMAP" id="MF_00020">
    <property type="entry name" value="Acetate_kinase"/>
    <property type="match status" value="1"/>
</dbReference>
<accession>A0A7X0DMB1</accession>
<keyword evidence="2 9" id="KW-0963">Cytoplasm</keyword>
<dbReference type="GO" id="GO:0006085">
    <property type="term" value="P:acetyl-CoA biosynthetic process"/>
    <property type="evidence" value="ECO:0007669"/>
    <property type="project" value="UniProtKB-UniRule"/>
</dbReference>
<comment type="function">
    <text evidence="9">Catalyzes the formation of acetyl phosphate from acetate and ATP. Can also catalyze the reverse reaction.</text>
</comment>
<dbReference type="PANTHER" id="PTHR21060:SF21">
    <property type="entry name" value="ACETATE KINASE"/>
    <property type="match status" value="1"/>
</dbReference>
<dbReference type="GO" id="GO:0005829">
    <property type="term" value="C:cytosol"/>
    <property type="evidence" value="ECO:0007669"/>
    <property type="project" value="TreeGrafter"/>
</dbReference>
<dbReference type="RefSeq" id="WP_184263709.1">
    <property type="nucleotide sequence ID" value="NZ_JACIIX010000008.1"/>
</dbReference>
<dbReference type="PANTHER" id="PTHR21060">
    <property type="entry name" value="ACETATE KINASE"/>
    <property type="match status" value="1"/>
</dbReference>
<dbReference type="InterPro" id="IPR000890">
    <property type="entry name" value="Aliphatic_acid_kin_short-chain"/>
</dbReference>
<dbReference type="InterPro" id="IPR023865">
    <property type="entry name" value="Aliphatic_acid_kinase_CS"/>
</dbReference>
<comment type="caution">
    <text evidence="11">The sequence shown here is derived from an EMBL/GenBank/DDBJ whole genome shotgun (WGS) entry which is preliminary data.</text>
</comment>
<comment type="subunit">
    <text evidence="9">Homodimer.</text>
</comment>
<keyword evidence="4 9" id="KW-0479">Metal-binding</keyword>
<keyword evidence="6 9" id="KW-0418">Kinase</keyword>
<reference evidence="11 12" key="1">
    <citation type="submission" date="2020-08" db="EMBL/GenBank/DDBJ databases">
        <title>Genomic Encyclopedia of Type Strains, Phase IV (KMG-IV): sequencing the most valuable type-strain genomes for metagenomic binning, comparative biology and taxonomic classification.</title>
        <authorList>
            <person name="Goeker M."/>
        </authorList>
    </citation>
    <scope>NUCLEOTIDE SEQUENCE [LARGE SCALE GENOMIC DNA]</scope>
    <source>
        <strain evidence="11 12">DSM 11590</strain>
    </source>
</reference>
<keyword evidence="7 9" id="KW-0067">ATP-binding</keyword>
<dbReference type="PROSITE" id="PS01075">
    <property type="entry name" value="ACETATE_KINASE_1"/>
    <property type="match status" value="1"/>
</dbReference>
<organism evidence="11 12">
    <name type="scientific">Novispirillum itersonii</name>
    <name type="common">Aquaspirillum itersonii</name>
    <dbReference type="NCBI Taxonomy" id="189"/>
    <lineage>
        <taxon>Bacteria</taxon>
        <taxon>Pseudomonadati</taxon>
        <taxon>Pseudomonadota</taxon>
        <taxon>Alphaproteobacteria</taxon>
        <taxon>Rhodospirillales</taxon>
        <taxon>Novispirillaceae</taxon>
        <taxon>Novispirillum</taxon>
    </lineage>
</organism>
<dbReference type="UniPathway" id="UPA00340">
    <property type="reaction ID" value="UER00458"/>
</dbReference>
<feature type="site" description="Transition state stabilizer" evidence="9">
    <location>
        <position position="243"/>
    </location>
</feature>
<feature type="binding site" evidence="9">
    <location>
        <position position="95"/>
    </location>
    <ligand>
        <name>substrate</name>
    </ligand>
</feature>
<feature type="binding site" evidence="9">
    <location>
        <position position="9"/>
    </location>
    <ligand>
        <name>Mg(2+)</name>
        <dbReference type="ChEBI" id="CHEBI:18420"/>
    </ligand>
</feature>
<feature type="active site" description="Proton donor/acceptor" evidence="9">
    <location>
        <position position="152"/>
    </location>
</feature>
<dbReference type="NCBIfam" id="TIGR00016">
    <property type="entry name" value="ackA"/>
    <property type="match status" value="1"/>
</dbReference>
<feature type="binding site" evidence="9">
    <location>
        <begin position="210"/>
        <end position="214"/>
    </location>
    <ligand>
        <name>ATP</name>
        <dbReference type="ChEBI" id="CHEBI:30616"/>
    </ligand>
</feature>
<dbReference type="Gene3D" id="3.30.420.40">
    <property type="match status" value="2"/>
</dbReference>
<dbReference type="InterPro" id="IPR004372">
    <property type="entry name" value="Ac/propionate_kinase"/>
</dbReference>
<evidence type="ECO:0000256" key="1">
    <source>
        <dbReference type="ARBA" id="ARBA00008748"/>
    </source>
</evidence>
<keyword evidence="3 9" id="KW-0808">Transferase</keyword>
<comment type="catalytic activity">
    <reaction evidence="9">
        <text>acetate + ATP = acetyl phosphate + ADP</text>
        <dbReference type="Rhea" id="RHEA:11352"/>
        <dbReference type="ChEBI" id="CHEBI:22191"/>
        <dbReference type="ChEBI" id="CHEBI:30089"/>
        <dbReference type="ChEBI" id="CHEBI:30616"/>
        <dbReference type="ChEBI" id="CHEBI:456216"/>
        <dbReference type="EC" id="2.7.2.1"/>
    </reaction>
</comment>
<dbReference type="PROSITE" id="PS01076">
    <property type="entry name" value="ACETATE_KINASE_2"/>
    <property type="match status" value="1"/>
</dbReference>
<evidence type="ECO:0000256" key="4">
    <source>
        <dbReference type="ARBA" id="ARBA00022723"/>
    </source>
</evidence>
<name>A0A7X0DMB1_NOVIT</name>
<gene>
    <name evidence="9" type="primary">ackA</name>
    <name evidence="11" type="ORF">FHS48_002318</name>
</gene>
<feature type="binding site" evidence="9">
    <location>
        <position position="382"/>
    </location>
    <ligand>
        <name>Mg(2+)</name>
        <dbReference type="ChEBI" id="CHEBI:18420"/>
    </ligand>
</feature>
<dbReference type="Proteomes" id="UP000544872">
    <property type="component" value="Unassembled WGS sequence"/>
</dbReference>
<dbReference type="PRINTS" id="PR00471">
    <property type="entry name" value="ACETATEKNASE"/>
</dbReference>
<evidence type="ECO:0000256" key="2">
    <source>
        <dbReference type="ARBA" id="ARBA00022490"/>
    </source>
</evidence>
<evidence type="ECO:0000313" key="12">
    <source>
        <dbReference type="Proteomes" id="UP000544872"/>
    </source>
</evidence>
<evidence type="ECO:0000256" key="3">
    <source>
        <dbReference type="ARBA" id="ARBA00022679"/>
    </source>
</evidence>
<keyword evidence="8 9" id="KW-0460">Magnesium</keyword>
<feature type="binding site" evidence="9">
    <location>
        <position position="16"/>
    </location>
    <ligand>
        <name>ATP</name>
        <dbReference type="ChEBI" id="CHEBI:30616"/>
    </ligand>
</feature>
<dbReference type="GO" id="GO:0006083">
    <property type="term" value="P:acetate metabolic process"/>
    <property type="evidence" value="ECO:0007669"/>
    <property type="project" value="TreeGrafter"/>
</dbReference>
<evidence type="ECO:0000256" key="8">
    <source>
        <dbReference type="ARBA" id="ARBA00022842"/>
    </source>
</evidence>